<gene>
    <name evidence="3" type="ORF">Poly41_33410</name>
</gene>
<dbReference type="PANTHER" id="PTHR46268:SF6">
    <property type="entry name" value="UNIVERSAL STRESS PROTEIN UP12"/>
    <property type="match status" value="1"/>
</dbReference>
<dbReference type="PRINTS" id="PR01438">
    <property type="entry name" value="UNVRSLSTRESS"/>
</dbReference>
<evidence type="ECO:0000256" key="1">
    <source>
        <dbReference type="ARBA" id="ARBA00008791"/>
    </source>
</evidence>
<dbReference type="AlphaFoldDB" id="A0A5C6DIL4"/>
<dbReference type="OrthoDB" id="9794782at2"/>
<proteinExistence type="inferred from homology"/>
<dbReference type="InterPro" id="IPR006016">
    <property type="entry name" value="UspA"/>
</dbReference>
<keyword evidence="4" id="KW-1185">Reference proteome</keyword>
<reference evidence="3 4" key="1">
    <citation type="submission" date="2019-02" db="EMBL/GenBank/DDBJ databases">
        <title>Deep-cultivation of Planctomycetes and their phenomic and genomic characterization uncovers novel biology.</title>
        <authorList>
            <person name="Wiegand S."/>
            <person name="Jogler M."/>
            <person name="Boedeker C."/>
            <person name="Pinto D."/>
            <person name="Vollmers J."/>
            <person name="Rivas-Marin E."/>
            <person name="Kohn T."/>
            <person name="Peeters S.H."/>
            <person name="Heuer A."/>
            <person name="Rast P."/>
            <person name="Oberbeckmann S."/>
            <person name="Bunk B."/>
            <person name="Jeske O."/>
            <person name="Meyerdierks A."/>
            <person name="Storesund J.E."/>
            <person name="Kallscheuer N."/>
            <person name="Luecker S."/>
            <person name="Lage O.M."/>
            <person name="Pohl T."/>
            <person name="Merkel B.J."/>
            <person name="Hornburger P."/>
            <person name="Mueller R.-W."/>
            <person name="Bruemmer F."/>
            <person name="Labrenz M."/>
            <person name="Spormann A.M."/>
            <person name="Op Den Camp H."/>
            <person name="Overmann J."/>
            <person name="Amann R."/>
            <person name="Jetten M.S.M."/>
            <person name="Mascher T."/>
            <person name="Medema M.H."/>
            <person name="Devos D.P."/>
            <person name="Kaster A.-K."/>
            <person name="Ovreas L."/>
            <person name="Rohde M."/>
            <person name="Galperin M.Y."/>
            <person name="Jogler C."/>
        </authorList>
    </citation>
    <scope>NUCLEOTIDE SEQUENCE [LARGE SCALE GENOMIC DNA]</scope>
    <source>
        <strain evidence="3 4">Poly41</strain>
    </source>
</reference>
<dbReference type="InterPro" id="IPR006015">
    <property type="entry name" value="Universal_stress_UspA"/>
</dbReference>
<dbReference type="EMBL" id="SJPV01000005">
    <property type="protein sequence ID" value="TWU37213.1"/>
    <property type="molecule type" value="Genomic_DNA"/>
</dbReference>
<sequence>MAGLHANRVVAPIDFSDFSIASIEKAVEIAGDEGAVYAVHVLAELNFAEPGMMYTGVSDQQRVEQVEEQLRNRLAGERFAKVNSVVLIGDPGHEVAGFAEKKEADLIVIASHGYGFFKHMLLGSVAERVVRLAHCPVLVLRS</sequence>
<dbReference type="InterPro" id="IPR014729">
    <property type="entry name" value="Rossmann-like_a/b/a_fold"/>
</dbReference>
<dbReference type="CDD" id="cd00293">
    <property type="entry name" value="USP-like"/>
    <property type="match status" value="1"/>
</dbReference>
<evidence type="ECO:0000259" key="2">
    <source>
        <dbReference type="Pfam" id="PF00582"/>
    </source>
</evidence>
<protein>
    <submittedName>
        <fullName evidence="3">Universal stress protein</fullName>
    </submittedName>
</protein>
<dbReference type="Gene3D" id="3.40.50.620">
    <property type="entry name" value="HUPs"/>
    <property type="match status" value="1"/>
</dbReference>
<comment type="similarity">
    <text evidence="1">Belongs to the universal stress protein A family.</text>
</comment>
<organism evidence="3 4">
    <name type="scientific">Novipirellula artificiosorum</name>
    <dbReference type="NCBI Taxonomy" id="2528016"/>
    <lineage>
        <taxon>Bacteria</taxon>
        <taxon>Pseudomonadati</taxon>
        <taxon>Planctomycetota</taxon>
        <taxon>Planctomycetia</taxon>
        <taxon>Pirellulales</taxon>
        <taxon>Pirellulaceae</taxon>
        <taxon>Novipirellula</taxon>
    </lineage>
</organism>
<evidence type="ECO:0000313" key="3">
    <source>
        <dbReference type="EMBL" id="TWU37213.1"/>
    </source>
</evidence>
<comment type="caution">
    <text evidence="3">The sequence shown here is derived from an EMBL/GenBank/DDBJ whole genome shotgun (WGS) entry which is preliminary data.</text>
</comment>
<name>A0A5C6DIL4_9BACT</name>
<evidence type="ECO:0000313" key="4">
    <source>
        <dbReference type="Proteomes" id="UP000319143"/>
    </source>
</evidence>
<dbReference type="PANTHER" id="PTHR46268">
    <property type="entry name" value="STRESS RESPONSE PROTEIN NHAX"/>
    <property type="match status" value="1"/>
</dbReference>
<dbReference type="Proteomes" id="UP000319143">
    <property type="component" value="Unassembled WGS sequence"/>
</dbReference>
<dbReference type="SUPFAM" id="SSF52402">
    <property type="entry name" value="Adenine nucleotide alpha hydrolases-like"/>
    <property type="match status" value="1"/>
</dbReference>
<dbReference type="RefSeq" id="WP_146527500.1">
    <property type="nucleotide sequence ID" value="NZ_SJPV01000005.1"/>
</dbReference>
<accession>A0A5C6DIL4</accession>
<dbReference type="Pfam" id="PF00582">
    <property type="entry name" value="Usp"/>
    <property type="match status" value="1"/>
</dbReference>
<feature type="domain" description="UspA" evidence="2">
    <location>
        <begin position="7"/>
        <end position="141"/>
    </location>
</feature>